<dbReference type="PROSITE" id="PS51123">
    <property type="entry name" value="OMPA_2"/>
    <property type="match status" value="1"/>
</dbReference>
<dbReference type="Gene3D" id="2.40.128.110">
    <property type="entry name" value="Lipid/polyisoprenoid-binding, YceI-like"/>
    <property type="match status" value="1"/>
</dbReference>
<dbReference type="InterPro" id="IPR007372">
    <property type="entry name" value="Lipid/polyisoprenoid-bd_YceI"/>
</dbReference>
<reference evidence="6" key="1">
    <citation type="submission" date="2020-09" db="EMBL/GenBank/DDBJ databases">
        <title>A novel bacterium of genus Mangrovicoccus, isolated from South China Sea.</title>
        <authorList>
            <person name="Huang H."/>
            <person name="Mo K."/>
            <person name="Hu Y."/>
        </authorList>
    </citation>
    <scope>NUCLEOTIDE SEQUENCE</scope>
    <source>
        <strain evidence="6">HB182678</strain>
    </source>
</reference>
<dbReference type="InterPro" id="IPR006665">
    <property type="entry name" value="OmpA-like"/>
</dbReference>
<keyword evidence="2 4" id="KW-0472">Membrane</keyword>
<protein>
    <submittedName>
        <fullName evidence="6">OmpA family protein</fullName>
    </submittedName>
</protein>
<evidence type="ECO:0000256" key="2">
    <source>
        <dbReference type="ARBA" id="ARBA00023136"/>
    </source>
</evidence>
<dbReference type="Proteomes" id="UP000609121">
    <property type="component" value="Unassembled WGS sequence"/>
</dbReference>
<dbReference type="Pfam" id="PF00691">
    <property type="entry name" value="OmpA"/>
    <property type="match status" value="1"/>
</dbReference>
<proteinExistence type="predicted"/>
<evidence type="ECO:0000313" key="6">
    <source>
        <dbReference type="EMBL" id="MBE3640486.1"/>
    </source>
</evidence>
<comment type="caution">
    <text evidence="6">The sequence shown here is derived from an EMBL/GenBank/DDBJ whole genome shotgun (WGS) entry which is preliminary data.</text>
</comment>
<dbReference type="PANTHER" id="PTHR30329">
    <property type="entry name" value="STATOR ELEMENT OF FLAGELLAR MOTOR COMPLEX"/>
    <property type="match status" value="1"/>
</dbReference>
<evidence type="ECO:0000313" key="7">
    <source>
        <dbReference type="Proteomes" id="UP000609121"/>
    </source>
</evidence>
<dbReference type="EMBL" id="JACVXA010000097">
    <property type="protein sequence ID" value="MBE3640486.1"/>
    <property type="molecule type" value="Genomic_DNA"/>
</dbReference>
<dbReference type="SUPFAM" id="SSF101874">
    <property type="entry name" value="YceI-like"/>
    <property type="match status" value="1"/>
</dbReference>
<dbReference type="InterPro" id="IPR036761">
    <property type="entry name" value="TTHA0802/YceI-like_sf"/>
</dbReference>
<dbReference type="GO" id="GO:0009279">
    <property type="term" value="C:cell outer membrane"/>
    <property type="evidence" value="ECO:0007669"/>
    <property type="project" value="UniProtKB-SubCell"/>
</dbReference>
<evidence type="ECO:0000256" key="1">
    <source>
        <dbReference type="ARBA" id="ARBA00004442"/>
    </source>
</evidence>
<dbReference type="Gene3D" id="3.30.1330.60">
    <property type="entry name" value="OmpA-like domain"/>
    <property type="match status" value="1"/>
</dbReference>
<accession>A0A8J7CMI6</accession>
<dbReference type="CDD" id="cd07185">
    <property type="entry name" value="OmpA_C-like"/>
    <property type="match status" value="1"/>
</dbReference>
<evidence type="ECO:0000256" key="4">
    <source>
        <dbReference type="PROSITE-ProRule" id="PRU00473"/>
    </source>
</evidence>
<dbReference type="SUPFAM" id="SSF103088">
    <property type="entry name" value="OmpA-like"/>
    <property type="match status" value="1"/>
</dbReference>
<gene>
    <name evidence="6" type="ORF">ICN82_19965</name>
</gene>
<dbReference type="InterPro" id="IPR036737">
    <property type="entry name" value="OmpA-like_sf"/>
</dbReference>
<dbReference type="AlphaFoldDB" id="A0A8J7CMI6"/>
<dbReference type="InterPro" id="IPR006664">
    <property type="entry name" value="OMP_bac"/>
</dbReference>
<evidence type="ECO:0000259" key="5">
    <source>
        <dbReference type="PROSITE" id="PS51123"/>
    </source>
</evidence>
<name>A0A8J7CMI6_9RHOB</name>
<feature type="domain" description="OmpA-like" evidence="5">
    <location>
        <begin position="230"/>
        <end position="346"/>
    </location>
</feature>
<keyword evidence="3" id="KW-0998">Cell outer membrane</keyword>
<dbReference type="Pfam" id="PF04264">
    <property type="entry name" value="YceI"/>
    <property type="match status" value="1"/>
</dbReference>
<evidence type="ECO:0000256" key="3">
    <source>
        <dbReference type="ARBA" id="ARBA00023237"/>
    </source>
</evidence>
<dbReference type="InterPro" id="IPR006690">
    <property type="entry name" value="OMPA-like_CS"/>
</dbReference>
<sequence>MLAALLAISGPAIGQEDPFAGGWVLDAPDSSLAFQSIKTLADGTVKVESNGFAGLAGGIDPDGTARLRVLLDSVDTGIDLRNVRMRFLFFETFRFPEAVAQLKLDPAMVAGLPDSRRSTLTLPFTLSMHGATVPLEARLALTHLDGDRVSVASLEPVSVPAAAFGLDANVGKLEEAVGGISIVPTATVSFDLQFRRGPQTGPSAPDPAAPGPDGVALEAAGDFPVEACIGRFEILSRTGNIHFAPGSAALDPDSLPLLASLLDIVRRCPGMRVEIGGHTDSDGSWAANQALSEARAQAVMDHLLAEGIAPEQLAARGYGETRPLVANDGAANKARNRRIGFIAQPR</sequence>
<keyword evidence="7" id="KW-1185">Reference proteome</keyword>
<comment type="subcellular location">
    <subcellularLocation>
        <location evidence="1">Cell outer membrane</location>
    </subcellularLocation>
</comment>
<dbReference type="PROSITE" id="PS01068">
    <property type="entry name" value="OMPA_1"/>
    <property type="match status" value="1"/>
</dbReference>
<dbReference type="PRINTS" id="PR01021">
    <property type="entry name" value="OMPADOMAIN"/>
</dbReference>
<dbReference type="SMART" id="SM00867">
    <property type="entry name" value="YceI"/>
    <property type="match status" value="1"/>
</dbReference>
<organism evidence="6 7">
    <name type="scientific">Mangrovicoccus algicola</name>
    <dbReference type="NCBI Taxonomy" id="2771008"/>
    <lineage>
        <taxon>Bacteria</taxon>
        <taxon>Pseudomonadati</taxon>
        <taxon>Pseudomonadota</taxon>
        <taxon>Alphaproteobacteria</taxon>
        <taxon>Rhodobacterales</taxon>
        <taxon>Paracoccaceae</taxon>
        <taxon>Mangrovicoccus</taxon>
    </lineage>
</organism>
<dbReference type="PANTHER" id="PTHR30329:SF21">
    <property type="entry name" value="LIPOPROTEIN YIAD-RELATED"/>
    <property type="match status" value="1"/>
</dbReference>
<dbReference type="InterPro" id="IPR050330">
    <property type="entry name" value="Bact_OuterMem_StrucFunc"/>
</dbReference>